<proteinExistence type="predicted"/>
<reference evidence="3" key="1">
    <citation type="submission" date="2015-11" db="EMBL/GenBank/DDBJ databases">
        <authorList>
            <person name="Varghese N."/>
        </authorList>
    </citation>
    <scope>NUCLEOTIDE SEQUENCE [LARGE SCALE GENOMIC DNA]</scope>
</reference>
<feature type="transmembrane region" description="Helical" evidence="1">
    <location>
        <begin position="237"/>
        <end position="255"/>
    </location>
</feature>
<gene>
    <name evidence="2" type="ORF">JGI1_00343</name>
</gene>
<evidence type="ECO:0000313" key="2">
    <source>
        <dbReference type="EMBL" id="CUU01814.1"/>
    </source>
</evidence>
<dbReference type="AlphaFoldDB" id="A0A0S4MUY7"/>
<keyword evidence="1" id="KW-1133">Transmembrane helix</keyword>
<dbReference type="OrthoDB" id="9780826at2"/>
<evidence type="ECO:0000256" key="1">
    <source>
        <dbReference type="SAM" id="Phobius"/>
    </source>
</evidence>
<dbReference type="EMBL" id="FAOO01000002">
    <property type="protein sequence ID" value="CUU01814.1"/>
    <property type="molecule type" value="Genomic_DNA"/>
</dbReference>
<protein>
    <submittedName>
        <fullName evidence="2">Uncharacterized protein</fullName>
    </submittedName>
</protein>
<organism evidence="2 3">
    <name type="scientific">Candidatus Thermokryptus mobilis</name>
    <dbReference type="NCBI Taxonomy" id="1643428"/>
    <lineage>
        <taxon>Bacteria</taxon>
        <taxon>Pseudomonadati</taxon>
        <taxon>Candidatus Kryptoniota</taxon>
        <taxon>Candidatus Thermokryptus</taxon>
    </lineage>
</organism>
<sequence length="262" mass="30382">MRKFSFVLLLFLLGCTSSKQVIEKPPQKENHKVFPYGKKYEYVYRIIKPVVRDKLYFSDQNIGVDFVIDDSFIHLRLKNKTSEKIWLNLNEAQIFIGMKSSKVINFNYINELNYSPVGLKPEQIDVFPNTFVILHLAPADNVFTSSGDYEVGWLYPVVDFNDSEKIREIYSNVGKRVGIYIPVETEKEIYDYYFEFEITGVREVGVYQPRKKQVPVQAQFPSEIVIKGEGLNPSESFIASTLISFFVLVSAYFIFAREKGKI</sequence>
<keyword evidence="1" id="KW-0812">Transmembrane</keyword>
<dbReference type="RefSeq" id="WP_140944145.1">
    <property type="nucleotide sequence ID" value="NZ_FAOO01000002.1"/>
</dbReference>
<keyword evidence="3" id="KW-1185">Reference proteome</keyword>
<dbReference type="PROSITE" id="PS51257">
    <property type="entry name" value="PROKAR_LIPOPROTEIN"/>
    <property type="match status" value="1"/>
</dbReference>
<dbReference type="STRING" id="1643428.GCA_001442855_00330"/>
<accession>A0A0S4MUY7</accession>
<evidence type="ECO:0000313" key="3">
    <source>
        <dbReference type="Proteomes" id="UP000320623"/>
    </source>
</evidence>
<name>A0A0S4MUY7_9BACT</name>
<keyword evidence="1" id="KW-0472">Membrane</keyword>
<dbReference type="Proteomes" id="UP000320623">
    <property type="component" value="Unassembled WGS sequence"/>
</dbReference>